<sequence>MKHLYLIGGTMGVGKTTVSQILKQELPDCVFLDGDWCWDADPFQVTEDTKRMVLENIIFLLNQFLRCPAYKNIVFCWVMHQQEILDRILEGLKDENETTPAMEGSGEGVSIHAVSLVCEPSALTRRLEKDVKAGIRRADVIERSLSRLPLYMGLNTRKIDVTDLTPEETA</sequence>
<protein>
    <submittedName>
        <fullName evidence="1">AAA family ATPase</fullName>
    </submittedName>
</protein>
<reference evidence="1" key="1">
    <citation type="submission" date="2020-10" db="EMBL/GenBank/DDBJ databases">
        <authorList>
            <person name="Gilroy R."/>
        </authorList>
    </citation>
    <scope>NUCLEOTIDE SEQUENCE</scope>
    <source>
        <strain evidence="1">CHK123-3438</strain>
    </source>
</reference>
<reference evidence="1" key="2">
    <citation type="journal article" date="2021" name="PeerJ">
        <title>Extensive microbial diversity within the chicken gut microbiome revealed by metagenomics and culture.</title>
        <authorList>
            <person name="Gilroy R."/>
            <person name="Ravi A."/>
            <person name="Getino M."/>
            <person name="Pursley I."/>
            <person name="Horton D.L."/>
            <person name="Alikhan N.F."/>
            <person name="Baker D."/>
            <person name="Gharbi K."/>
            <person name="Hall N."/>
            <person name="Watson M."/>
            <person name="Adriaenssens E.M."/>
            <person name="Foster-Nyarko E."/>
            <person name="Jarju S."/>
            <person name="Secka A."/>
            <person name="Antonio M."/>
            <person name="Oren A."/>
            <person name="Chaudhuri R.R."/>
            <person name="La Ragione R."/>
            <person name="Hildebrand F."/>
            <person name="Pallen M.J."/>
        </authorList>
    </citation>
    <scope>NUCLEOTIDE SEQUENCE</scope>
    <source>
        <strain evidence="1">CHK123-3438</strain>
    </source>
</reference>
<name>A0A9D1GK20_9FIRM</name>
<evidence type="ECO:0000313" key="1">
    <source>
        <dbReference type="EMBL" id="HIT41729.1"/>
    </source>
</evidence>
<dbReference type="InterPro" id="IPR027417">
    <property type="entry name" value="P-loop_NTPase"/>
</dbReference>
<dbReference type="SUPFAM" id="SSF52540">
    <property type="entry name" value="P-loop containing nucleoside triphosphate hydrolases"/>
    <property type="match status" value="1"/>
</dbReference>
<accession>A0A9D1GK20</accession>
<proteinExistence type="predicted"/>
<comment type="caution">
    <text evidence="1">The sequence shown here is derived from an EMBL/GenBank/DDBJ whole genome shotgun (WGS) entry which is preliminary data.</text>
</comment>
<dbReference type="Proteomes" id="UP000886860">
    <property type="component" value="Unassembled WGS sequence"/>
</dbReference>
<gene>
    <name evidence="1" type="ORF">IAB60_06480</name>
</gene>
<dbReference type="AlphaFoldDB" id="A0A9D1GK20"/>
<dbReference type="EMBL" id="DVKS01000109">
    <property type="protein sequence ID" value="HIT41729.1"/>
    <property type="molecule type" value="Genomic_DNA"/>
</dbReference>
<dbReference type="Pfam" id="PF13238">
    <property type="entry name" value="AAA_18"/>
    <property type="match status" value="1"/>
</dbReference>
<feature type="non-terminal residue" evidence="1">
    <location>
        <position position="170"/>
    </location>
</feature>
<evidence type="ECO:0000313" key="2">
    <source>
        <dbReference type="Proteomes" id="UP000886860"/>
    </source>
</evidence>
<organism evidence="1 2">
    <name type="scientific">Candidatus Caccovicinus merdipullorum</name>
    <dbReference type="NCBI Taxonomy" id="2840724"/>
    <lineage>
        <taxon>Bacteria</taxon>
        <taxon>Bacillati</taxon>
        <taxon>Bacillota</taxon>
        <taxon>Clostridia</taxon>
        <taxon>Eubacteriales</taxon>
        <taxon>Candidatus Caccovicinus</taxon>
    </lineage>
</organism>
<dbReference type="Gene3D" id="3.40.50.300">
    <property type="entry name" value="P-loop containing nucleotide triphosphate hydrolases"/>
    <property type="match status" value="1"/>
</dbReference>